<dbReference type="STRING" id="158898.SAMN04488548_1342577"/>
<dbReference type="Gene3D" id="3.40.640.10">
    <property type="entry name" value="Type I PLP-dependent aspartate aminotransferase-like (Major domain)"/>
    <property type="match status" value="1"/>
</dbReference>
<dbReference type="Gene3D" id="3.90.1150.10">
    <property type="entry name" value="Aspartate Aminotransferase, domain 1"/>
    <property type="match status" value="1"/>
</dbReference>
<dbReference type="InterPro" id="IPR015424">
    <property type="entry name" value="PyrdxlP-dep_Trfase"/>
</dbReference>
<dbReference type="Pfam" id="PF00202">
    <property type="entry name" value="Aminotran_3"/>
    <property type="match status" value="1"/>
</dbReference>
<dbReference type="GO" id="GO:0008483">
    <property type="term" value="F:transaminase activity"/>
    <property type="evidence" value="ECO:0007669"/>
    <property type="project" value="UniProtKB-KW"/>
</dbReference>
<dbReference type="RefSeq" id="WP_099047868.1">
    <property type="nucleotide sequence ID" value="NZ_FNLM01000034.1"/>
</dbReference>
<dbReference type="PANTHER" id="PTHR45688">
    <property type="match status" value="1"/>
</dbReference>
<dbReference type="Proteomes" id="UP000183180">
    <property type="component" value="Unassembled WGS sequence"/>
</dbReference>
<evidence type="ECO:0000313" key="4">
    <source>
        <dbReference type="EMBL" id="SDU60689.1"/>
    </source>
</evidence>
<dbReference type="SUPFAM" id="SSF53383">
    <property type="entry name" value="PLP-dependent transferases"/>
    <property type="match status" value="1"/>
</dbReference>
<keyword evidence="4" id="KW-0032">Aminotransferase</keyword>
<protein>
    <submittedName>
        <fullName evidence="4">4-aminobutyrate aminotransferase</fullName>
    </submittedName>
</protein>
<dbReference type="PROSITE" id="PS00600">
    <property type="entry name" value="AA_TRANSFER_CLASS_3"/>
    <property type="match status" value="1"/>
</dbReference>
<comment type="similarity">
    <text evidence="1 3">Belongs to the class-III pyridoxal-phosphate-dependent aminotransferase family.</text>
</comment>
<evidence type="ECO:0000256" key="3">
    <source>
        <dbReference type="RuleBase" id="RU003560"/>
    </source>
</evidence>
<dbReference type="InterPro" id="IPR049704">
    <property type="entry name" value="Aminotrans_3_PPA_site"/>
</dbReference>
<dbReference type="InterPro" id="IPR015422">
    <property type="entry name" value="PyrdxlP-dep_Trfase_small"/>
</dbReference>
<dbReference type="PANTHER" id="PTHR45688:SF13">
    <property type="entry name" value="ALANINE--GLYOXYLATE AMINOTRANSFERASE 2-LIKE"/>
    <property type="match status" value="1"/>
</dbReference>
<dbReference type="GO" id="GO:0030170">
    <property type="term" value="F:pyridoxal phosphate binding"/>
    <property type="evidence" value="ECO:0007669"/>
    <property type="project" value="InterPro"/>
</dbReference>
<accession>A0A1H2JW30</accession>
<keyword evidence="2 3" id="KW-0663">Pyridoxal phosphate</keyword>
<dbReference type="CDD" id="cd00610">
    <property type="entry name" value="OAT_like"/>
    <property type="match status" value="1"/>
</dbReference>
<evidence type="ECO:0000313" key="5">
    <source>
        <dbReference type="Proteomes" id="UP000183180"/>
    </source>
</evidence>
<dbReference type="AlphaFoldDB" id="A0A1H2JW30"/>
<reference evidence="4 5" key="1">
    <citation type="submission" date="2016-10" db="EMBL/GenBank/DDBJ databases">
        <authorList>
            <person name="de Groot N.N."/>
        </authorList>
    </citation>
    <scope>NUCLEOTIDE SEQUENCE [LARGE SCALE GENOMIC DNA]</scope>
    <source>
        <strain evidence="4 5">DSM 44215</strain>
    </source>
</reference>
<name>A0A1H2JW30_9ACTN</name>
<proteinExistence type="inferred from homology"/>
<dbReference type="PIRSF" id="PIRSF000521">
    <property type="entry name" value="Transaminase_4ab_Lys_Orn"/>
    <property type="match status" value="1"/>
</dbReference>
<dbReference type="InterPro" id="IPR015421">
    <property type="entry name" value="PyrdxlP-dep_Trfase_major"/>
</dbReference>
<dbReference type="InterPro" id="IPR005814">
    <property type="entry name" value="Aminotrans_3"/>
</dbReference>
<evidence type="ECO:0000256" key="2">
    <source>
        <dbReference type="ARBA" id="ARBA00022898"/>
    </source>
</evidence>
<sequence>MSRPVMVNAYDPADAERVEPRTRHLIERREDVLGPGYRLFYREPLAVVRGEGSHLFDADGNDYLDVYNNVPSVGHSHPHVVAAVHEQMQRLNTNTRYVQESLVAYAERLVATFPKELDRVTFACTGSEANDLALRVARYYTGNQGVIVTEGAYHGLTSEVAAFSPSLGTGSPLGSHVRTIKAPDVRKADGSLDDYMRTEIRSAIADLQRHGYGLAAFFADGIFSSDGVFSDPAGFLKPILEEVHRAGGLYVADEVQPGFGRLGESWWGFQRHGIVPDIVTIGKPMGNGIPVSAAIFRSEVTEEFGRNVRYFNTFGGSSVPIAAANAVLDVIESEGLQDRARTVGAALRAGIEDIVRPFGSVTDVRGIGYFLGVEISDADGGPDPVKASDLVNELRQRRVLISASGPDGNVLKIRPPLAFSSADADRFLTELAAASGVLNS</sequence>
<evidence type="ECO:0000256" key="1">
    <source>
        <dbReference type="ARBA" id="ARBA00008954"/>
    </source>
</evidence>
<dbReference type="OrthoDB" id="9801834at2"/>
<gene>
    <name evidence="4" type="ORF">SAMN04488548_1342577</name>
</gene>
<dbReference type="EMBL" id="FNLM01000034">
    <property type="protein sequence ID" value="SDU60689.1"/>
    <property type="molecule type" value="Genomic_DNA"/>
</dbReference>
<keyword evidence="4" id="KW-0808">Transferase</keyword>
<organism evidence="4 5">
    <name type="scientific">Gordonia westfalica</name>
    <dbReference type="NCBI Taxonomy" id="158898"/>
    <lineage>
        <taxon>Bacteria</taxon>
        <taxon>Bacillati</taxon>
        <taxon>Actinomycetota</taxon>
        <taxon>Actinomycetes</taxon>
        <taxon>Mycobacteriales</taxon>
        <taxon>Gordoniaceae</taxon>
        <taxon>Gordonia</taxon>
    </lineage>
</organism>